<protein>
    <recommendedName>
        <fullName evidence="4">Proline-rich region</fullName>
    </recommendedName>
</protein>
<feature type="signal peptide" evidence="1">
    <location>
        <begin position="1"/>
        <end position="27"/>
    </location>
</feature>
<feature type="chain" id="PRO_5002669214" description="Proline-rich region" evidence="1">
    <location>
        <begin position="28"/>
        <end position="169"/>
    </location>
</feature>
<sequence>MNKQILKRVVFLAAALALAGSSLPAFAQAHGGGRVSGSMGGIHSGLSHRAIHPGVVHPGVVHPNEGWRGGGRRYGGAPIWWGVGLGIGLGWDLSYYGYPYPDYYYYPVPPAVVIEGAPVYQTAPPSTTVPANANWYYCASAKTYSPYVSQCPEGWQVVPAIPPAPIPGR</sequence>
<proteinExistence type="predicted"/>
<keyword evidence="3" id="KW-1185">Reference proteome</keyword>
<dbReference type="AlphaFoldDB" id="A4G825"/>
<evidence type="ECO:0000256" key="1">
    <source>
        <dbReference type="SAM" id="SignalP"/>
    </source>
</evidence>
<dbReference type="KEGG" id="har:HEAR2539"/>
<name>A4G825_HERAR</name>
<accession>A4G825</accession>
<dbReference type="HOGENOM" id="CLU_132508_0_0_4"/>
<reference evidence="2 3" key="1">
    <citation type="journal article" date="2007" name="PLoS Genet.">
        <title>A tale of two oxidation states: bacterial colonization of arsenic-rich environments.</title>
        <authorList>
            <person name="Muller D."/>
            <person name="Medigue C."/>
            <person name="Koechler S."/>
            <person name="Barbe V."/>
            <person name="Barakat M."/>
            <person name="Talla E."/>
            <person name="Bonnefoy V."/>
            <person name="Krin E."/>
            <person name="Arsene-Ploetze F."/>
            <person name="Carapito C."/>
            <person name="Chandler M."/>
            <person name="Cournoyer B."/>
            <person name="Cruveiller S."/>
            <person name="Dossat C."/>
            <person name="Duval S."/>
            <person name="Heymann M."/>
            <person name="Leize E."/>
            <person name="Lieutaud A."/>
            <person name="Lievremont D."/>
            <person name="Makita Y."/>
            <person name="Mangenot S."/>
            <person name="Nitschke W."/>
            <person name="Ortet P."/>
            <person name="Perdrial N."/>
            <person name="Schoepp B."/>
            <person name="Siguier N."/>
            <person name="Simeonova D.D."/>
            <person name="Rouy Z."/>
            <person name="Segurens B."/>
            <person name="Turlin E."/>
            <person name="Vallenet D."/>
            <person name="Van Dorsselaer A."/>
            <person name="Weiss S."/>
            <person name="Weissenbach J."/>
            <person name="Lett M.C."/>
            <person name="Danchin A."/>
            <person name="Bertin P.N."/>
        </authorList>
    </citation>
    <scope>NUCLEOTIDE SEQUENCE [LARGE SCALE GENOMIC DNA]</scope>
    <source>
        <strain evidence="3">ULPAs1</strain>
    </source>
</reference>
<keyword evidence="1" id="KW-0732">Signal</keyword>
<evidence type="ECO:0000313" key="3">
    <source>
        <dbReference type="Proteomes" id="UP000006697"/>
    </source>
</evidence>
<dbReference type="STRING" id="204773.HEAR2539"/>
<evidence type="ECO:0008006" key="4">
    <source>
        <dbReference type="Google" id="ProtNLM"/>
    </source>
</evidence>
<organism evidence="2 3">
    <name type="scientific">Herminiimonas arsenicoxydans</name>
    <dbReference type="NCBI Taxonomy" id="204773"/>
    <lineage>
        <taxon>Bacteria</taxon>
        <taxon>Pseudomonadati</taxon>
        <taxon>Pseudomonadota</taxon>
        <taxon>Betaproteobacteria</taxon>
        <taxon>Burkholderiales</taxon>
        <taxon>Oxalobacteraceae</taxon>
        <taxon>Herminiimonas</taxon>
    </lineage>
</organism>
<gene>
    <name evidence="2" type="ordered locus">HEAR2539</name>
</gene>
<dbReference type="Proteomes" id="UP000006697">
    <property type="component" value="Chromosome"/>
</dbReference>
<evidence type="ECO:0000313" key="2">
    <source>
        <dbReference type="EMBL" id="CAL62662.1"/>
    </source>
</evidence>
<dbReference type="EMBL" id="CU207211">
    <property type="protein sequence ID" value="CAL62662.1"/>
    <property type="molecule type" value="Genomic_DNA"/>
</dbReference>